<evidence type="ECO:0000256" key="6">
    <source>
        <dbReference type="ARBA" id="ARBA00022989"/>
    </source>
</evidence>
<dbReference type="GO" id="GO:0016020">
    <property type="term" value="C:membrane"/>
    <property type="evidence" value="ECO:0007669"/>
    <property type="project" value="UniProtKB-SubCell"/>
</dbReference>
<evidence type="ECO:0000256" key="8">
    <source>
        <dbReference type="PROSITE-ProRule" id="PRU00282"/>
    </source>
</evidence>
<dbReference type="PROSITE" id="PS50920">
    <property type="entry name" value="SOLCAR"/>
    <property type="match status" value="3"/>
</dbReference>
<comment type="similarity">
    <text evidence="2 9">Belongs to the mitochondrial carrier (TC 2.A.29) family.</text>
</comment>
<evidence type="ECO:0008006" key="12">
    <source>
        <dbReference type="Google" id="ProtNLM"/>
    </source>
</evidence>
<dbReference type="OrthoDB" id="276989at2759"/>
<comment type="caution">
    <text evidence="10">The sequence shown here is derived from an EMBL/GenBank/DDBJ whole genome shotgun (WGS) entry which is preliminary data.</text>
</comment>
<dbReference type="AlphaFoldDB" id="A0A9D5HJB4"/>
<organism evidence="10 11">
    <name type="scientific">Dioscorea zingiberensis</name>
    <dbReference type="NCBI Taxonomy" id="325984"/>
    <lineage>
        <taxon>Eukaryota</taxon>
        <taxon>Viridiplantae</taxon>
        <taxon>Streptophyta</taxon>
        <taxon>Embryophyta</taxon>
        <taxon>Tracheophyta</taxon>
        <taxon>Spermatophyta</taxon>
        <taxon>Magnoliopsida</taxon>
        <taxon>Liliopsida</taxon>
        <taxon>Dioscoreales</taxon>
        <taxon>Dioscoreaceae</taxon>
        <taxon>Dioscorea</taxon>
    </lineage>
</organism>
<gene>
    <name evidence="10" type="ORF">J5N97_013686</name>
</gene>
<feature type="repeat" description="Solcar" evidence="8">
    <location>
        <begin position="342"/>
        <end position="427"/>
    </location>
</feature>
<keyword evidence="6" id="KW-1133">Transmembrane helix</keyword>
<keyword evidence="3 9" id="KW-0813">Transport</keyword>
<comment type="subcellular location">
    <subcellularLocation>
        <location evidence="1">Membrane</location>
        <topology evidence="1">Multi-pass membrane protein</topology>
    </subcellularLocation>
</comment>
<proteinExistence type="inferred from homology"/>
<dbReference type="FunFam" id="1.50.40.10:FF:000041">
    <property type="entry name" value="Mitochondrial substrate carrier family protein"/>
    <property type="match status" value="1"/>
</dbReference>
<accession>A0A9D5HJB4</accession>
<evidence type="ECO:0000256" key="9">
    <source>
        <dbReference type="RuleBase" id="RU000488"/>
    </source>
</evidence>
<sequence length="437" mass="47746">MASIAGDSFKSFVEDSIRAFKHAIGHLDSNLRHAAKDLESRWPNRRYGANFPHSISNQDEISSSTAPLLRFDNLNGLLDGIKWREVDPHWLFSENEGILFLDNVSSKDAGDATLEELNIARNKLSLRNHLVFLSVVWKQLLNAQYEADTSVADSLPAKGATDSVMKSALAGGLACAFSTAVMHPVDTLKTCVQASTVSLPEVISNIPQIGLPGLYRGSIPAIFGQFYSHGLRTGLFEASRLVLICVAPTLPEIQVYSLASFCSTMLGTASRIPCEVLKQRLQAGMFNNFGEAIVGTLREDGIKGFFRGTKATLVREVPFYVAGTRLYEEAKKVTRNLLGRELEPWEAMLVGAVSGGLTAVATTPLDVVKTRMMTIPQGFAPSMSSIAITIFQQEGPLALYKGAVPRFFWVAPLGAINFAGYELIRKAMDKIERKTGR</sequence>
<evidence type="ECO:0000256" key="4">
    <source>
        <dbReference type="ARBA" id="ARBA00022692"/>
    </source>
</evidence>
<feature type="repeat" description="Solcar" evidence="8">
    <location>
        <begin position="251"/>
        <end position="333"/>
    </location>
</feature>
<evidence type="ECO:0000256" key="5">
    <source>
        <dbReference type="ARBA" id="ARBA00022737"/>
    </source>
</evidence>
<reference evidence="10" key="1">
    <citation type="submission" date="2021-03" db="EMBL/GenBank/DDBJ databases">
        <authorList>
            <person name="Li Z."/>
            <person name="Yang C."/>
        </authorList>
    </citation>
    <scope>NUCLEOTIDE SEQUENCE</scope>
    <source>
        <strain evidence="10">Dzin_1.0</strain>
        <tissue evidence="10">Leaf</tissue>
    </source>
</reference>
<dbReference type="PRINTS" id="PR00926">
    <property type="entry name" value="MITOCARRIER"/>
</dbReference>
<dbReference type="InterPro" id="IPR018108">
    <property type="entry name" value="MCP_transmembrane"/>
</dbReference>
<evidence type="ECO:0000256" key="3">
    <source>
        <dbReference type="ARBA" id="ARBA00022448"/>
    </source>
</evidence>
<dbReference type="InterPro" id="IPR002067">
    <property type="entry name" value="MCP"/>
</dbReference>
<evidence type="ECO:0000313" key="11">
    <source>
        <dbReference type="Proteomes" id="UP001085076"/>
    </source>
</evidence>
<dbReference type="PANTHER" id="PTHR45667">
    <property type="entry name" value="S-ADENOSYLMETHIONINE MITOCHONDRIAL CARRIER PROTEIN"/>
    <property type="match status" value="1"/>
</dbReference>
<feature type="repeat" description="Solcar" evidence="8">
    <location>
        <begin position="162"/>
        <end position="242"/>
    </location>
</feature>
<dbReference type="GO" id="GO:0055085">
    <property type="term" value="P:transmembrane transport"/>
    <property type="evidence" value="ECO:0007669"/>
    <property type="project" value="InterPro"/>
</dbReference>
<evidence type="ECO:0000256" key="2">
    <source>
        <dbReference type="ARBA" id="ARBA00006375"/>
    </source>
</evidence>
<reference evidence="10" key="2">
    <citation type="journal article" date="2022" name="Hortic Res">
        <title>The genome of Dioscorea zingiberensis sheds light on the biosynthesis, origin and evolution of the medicinally important diosgenin saponins.</title>
        <authorList>
            <person name="Li Y."/>
            <person name="Tan C."/>
            <person name="Li Z."/>
            <person name="Guo J."/>
            <person name="Li S."/>
            <person name="Chen X."/>
            <person name="Wang C."/>
            <person name="Dai X."/>
            <person name="Yang H."/>
            <person name="Song W."/>
            <person name="Hou L."/>
            <person name="Xu J."/>
            <person name="Tong Z."/>
            <person name="Xu A."/>
            <person name="Yuan X."/>
            <person name="Wang W."/>
            <person name="Yang Q."/>
            <person name="Chen L."/>
            <person name="Sun Z."/>
            <person name="Wang K."/>
            <person name="Pan B."/>
            <person name="Chen J."/>
            <person name="Bao Y."/>
            <person name="Liu F."/>
            <person name="Qi X."/>
            <person name="Gang D.R."/>
            <person name="Wen J."/>
            <person name="Li J."/>
        </authorList>
    </citation>
    <scope>NUCLEOTIDE SEQUENCE</scope>
    <source>
        <strain evidence="10">Dzin_1.0</strain>
    </source>
</reference>
<dbReference type="Proteomes" id="UP001085076">
    <property type="component" value="Miscellaneous, Linkage group lg03"/>
</dbReference>
<evidence type="ECO:0000256" key="1">
    <source>
        <dbReference type="ARBA" id="ARBA00004141"/>
    </source>
</evidence>
<keyword evidence="11" id="KW-1185">Reference proteome</keyword>
<dbReference type="SUPFAM" id="SSF103506">
    <property type="entry name" value="Mitochondrial carrier"/>
    <property type="match status" value="1"/>
</dbReference>
<dbReference type="Pfam" id="PF00153">
    <property type="entry name" value="Mito_carr"/>
    <property type="match status" value="3"/>
</dbReference>
<protein>
    <recommendedName>
        <fullName evidence="12">Mitochondrial substrate carrier family protein</fullName>
    </recommendedName>
</protein>
<dbReference type="Gene3D" id="1.50.40.10">
    <property type="entry name" value="Mitochondrial carrier domain"/>
    <property type="match status" value="2"/>
</dbReference>
<dbReference type="InterPro" id="IPR023395">
    <property type="entry name" value="MCP_dom_sf"/>
</dbReference>
<evidence type="ECO:0000313" key="10">
    <source>
        <dbReference type="EMBL" id="KAJ0978212.1"/>
    </source>
</evidence>
<dbReference type="EMBL" id="JAGGNH010000003">
    <property type="protein sequence ID" value="KAJ0978212.1"/>
    <property type="molecule type" value="Genomic_DNA"/>
</dbReference>
<keyword evidence="5" id="KW-0677">Repeat</keyword>
<name>A0A9D5HJB4_9LILI</name>
<keyword evidence="4 8" id="KW-0812">Transmembrane</keyword>
<keyword evidence="7 8" id="KW-0472">Membrane</keyword>
<evidence type="ECO:0000256" key="7">
    <source>
        <dbReference type="ARBA" id="ARBA00023136"/>
    </source>
</evidence>